<dbReference type="AlphaFoldDB" id="A0A193LF49"/>
<dbReference type="InterPro" id="IPR029058">
    <property type="entry name" value="AB_hydrolase_fold"/>
</dbReference>
<dbReference type="GO" id="GO:0006508">
    <property type="term" value="P:proteolysis"/>
    <property type="evidence" value="ECO:0007669"/>
    <property type="project" value="InterPro"/>
</dbReference>
<dbReference type="KEGG" id="woc:BA177_08010"/>
<dbReference type="CDD" id="cd02619">
    <property type="entry name" value="Peptidase_C1"/>
    <property type="match status" value="1"/>
</dbReference>
<sequence length="611" mass="68143">MPDTTAKLGKYELNVVADVPDFRDWTYQPALVQLANEIERPTRLHILDQGTEGSCTGFALAAVVNLQRAQSRRRGTVSARMLYEMAKRHDEWRGDSYDGSSCRGAIKGWYNMGVCLDRTWPYKDGKQGMLTIKAAKEARENTLGAYYRLGTRVSDFHAALNETGVIFCSADIHSGWSNPSKKTGIIPLRDEAEGAHAFSIVGYNKSGFWVQNSWGRKWGQDGTALWLYEDWQHHLLDAWVLRLALPTPQIWHLPREGGSDAGRTEGLFRKTPTRAEIAGHFVHIDDGRFHDDGIYWSNLDDVRQTAELVAKSDKYDHLLLYAHGGLNSVKDSARRIAAMKETFKANRIYPYHFMYDTGLLEELRDVVGGRHDEVNKRAGGLSDWTDRLIERLTKTAGRALWREMKYGAQRPFADDGAGTAILSAFVEALATHNPELKLHVAGHSTGAILHAYLLEAATRLSAQLRISSASLLAPAATTDLFRSHYQPLLTARKPAAGIDRMDIYNLSNKLELDDTVTGVYRKSLLYLVSRAFEEEPHPASILGMQEYCKPVAGRLSRLKLHVSDGDVPGTGSTKSETHGGFDNDPATMNSVLKRILGKKPAQPFTGKSLKY</sequence>
<evidence type="ECO:0000259" key="2">
    <source>
        <dbReference type="Pfam" id="PF00112"/>
    </source>
</evidence>
<gene>
    <name evidence="3" type="ORF">BA177_08010</name>
</gene>
<dbReference type="STRING" id="1548547.BA177_08010"/>
<reference evidence="3 4" key="1">
    <citation type="submission" date="2016-06" db="EMBL/GenBank/DDBJ databases">
        <title>Complete genome sequence of a deep-branching marine Gamma Proteobacterium Woeseia oceani type strain XK5.</title>
        <authorList>
            <person name="Mu D."/>
            <person name="Du Z."/>
        </authorList>
    </citation>
    <scope>NUCLEOTIDE SEQUENCE [LARGE SCALE GENOMIC DNA]</scope>
    <source>
        <strain evidence="3 4">XK5</strain>
    </source>
</reference>
<dbReference type="RefSeq" id="WP_068615195.1">
    <property type="nucleotide sequence ID" value="NZ_CP016268.1"/>
</dbReference>
<evidence type="ECO:0000256" key="1">
    <source>
        <dbReference type="SAM" id="MobiDB-lite"/>
    </source>
</evidence>
<accession>A0A193LF49</accession>
<dbReference type="EMBL" id="CP016268">
    <property type="protein sequence ID" value="ANO51155.1"/>
    <property type="molecule type" value="Genomic_DNA"/>
</dbReference>
<evidence type="ECO:0000313" key="4">
    <source>
        <dbReference type="Proteomes" id="UP000092695"/>
    </source>
</evidence>
<evidence type="ECO:0000313" key="3">
    <source>
        <dbReference type="EMBL" id="ANO51155.1"/>
    </source>
</evidence>
<dbReference type="Pfam" id="PF00112">
    <property type="entry name" value="Peptidase_C1"/>
    <property type="match status" value="1"/>
</dbReference>
<organism evidence="3 4">
    <name type="scientific">Woeseia oceani</name>
    <dbReference type="NCBI Taxonomy" id="1548547"/>
    <lineage>
        <taxon>Bacteria</taxon>
        <taxon>Pseudomonadati</taxon>
        <taxon>Pseudomonadota</taxon>
        <taxon>Gammaproteobacteria</taxon>
        <taxon>Woeseiales</taxon>
        <taxon>Woeseiaceae</taxon>
        <taxon>Woeseia</taxon>
    </lineage>
</organism>
<dbReference type="InterPro" id="IPR038765">
    <property type="entry name" value="Papain-like_cys_pep_sf"/>
</dbReference>
<keyword evidence="4" id="KW-1185">Reference proteome</keyword>
<feature type="region of interest" description="Disordered" evidence="1">
    <location>
        <begin position="564"/>
        <end position="585"/>
    </location>
</feature>
<dbReference type="OrthoDB" id="1491023at2"/>
<feature type="domain" description="Peptidase C1A papain C-terminal" evidence="2">
    <location>
        <begin position="45"/>
        <end position="223"/>
    </location>
</feature>
<dbReference type="SUPFAM" id="SSF53474">
    <property type="entry name" value="alpha/beta-Hydrolases"/>
    <property type="match status" value="1"/>
</dbReference>
<proteinExistence type="predicted"/>
<dbReference type="Gene3D" id="3.90.70.10">
    <property type="entry name" value="Cysteine proteinases"/>
    <property type="match status" value="1"/>
</dbReference>
<dbReference type="SUPFAM" id="SSF54001">
    <property type="entry name" value="Cysteine proteinases"/>
    <property type="match status" value="1"/>
</dbReference>
<dbReference type="GO" id="GO:0008234">
    <property type="term" value="F:cysteine-type peptidase activity"/>
    <property type="evidence" value="ECO:0007669"/>
    <property type="project" value="InterPro"/>
</dbReference>
<protein>
    <recommendedName>
        <fullName evidence="2">Peptidase C1A papain C-terminal domain-containing protein</fullName>
    </recommendedName>
</protein>
<dbReference type="InterPro" id="IPR000668">
    <property type="entry name" value="Peptidase_C1A_C"/>
</dbReference>
<name>A0A193LF49_9GAMM</name>
<dbReference type="Proteomes" id="UP000092695">
    <property type="component" value="Chromosome"/>
</dbReference>